<dbReference type="Pfam" id="PF19365">
    <property type="entry name" value="DUF5941"/>
    <property type="match status" value="1"/>
</dbReference>
<dbReference type="OrthoDB" id="4850070at2"/>
<dbReference type="InterPro" id="IPR043130">
    <property type="entry name" value="CDP-OH_PTrfase_TM_dom"/>
</dbReference>
<feature type="transmembrane region" description="Helical" evidence="3">
    <location>
        <begin position="555"/>
        <end position="586"/>
    </location>
</feature>
<name>A0A2N8TXQ1_9ACTN</name>
<reference evidence="5 6" key="1">
    <citation type="submission" date="2018-01" db="EMBL/GenBank/DDBJ databases">
        <title>Draft genome sequence of Streptomyces sp. 13K301.</title>
        <authorList>
            <person name="Sahin N."/>
            <person name="Saygin H."/>
            <person name="Ay H."/>
        </authorList>
    </citation>
    <scope>NUCLEOTIDE SEQUENCE [LARGE SCALE GENOMIC DNA]</scope>
    <source>
        <strain evidence="5 6">13K301</strain>
    </source>
</reference>
<dbReference type="AlphaFoldDB" id="A0A2N8TXQ1"/>
<organism evidence="5 6">
    <name type="scientific">Streptomyces cahuitamycinicus</name>
    <dbReference type="NCBI Taxonomy" id="2070367"/>
    <lineage>
        <taxon>Bacteria</taxon>
        <taxon>Bacillati</taxon>
        <taxon>Actinomycetota</taxon>
        <taxon>Actinomycetes</taxon>
        <taxon>Kitasatosporales</taxon>
        <taxon>Streptomycetaceae</taxon>
        <taxon>Streptomyces</taxon>
    </lineage>
</organism>
<dbReference type="InterPro" id="IPR000462">
    <property type="entry name" value="CDP-OH_P_trans"/>
</dbReference>
<dbReference type="GO" id="GO:0016020">
    <property type="term" value="C:membrane"/>
    <property type="evidence" value="ECO:0007669"/>
    <property type="project" value="InterPro"/>
</dbReference>
<feature type="transmembrane region" description="Helical" evidence="3">
    <location>
        <begin position="432"/>
        <end position="451"/>
    </location>
</feature>
<dbReference type="Gene3D" id="1.20.120.1760">
    <property type="match status" value="1"/>
</dbReference>
<keyword evidence="3" id="KW-0472">Membrane</keyword>
<sequence length="610" mass="63504">MSTAILTGQPVPGSSIEADLRSLGFDLRIATDAAEAETLLAEVPGDERVALVDARFVGHVHALRLGLTDPRFPLAAIPGAVTAQPAGRQALTRAMARENSAGGGTTLVDSSLADRIRTALDADGTAVHRPELGSLVAAVPADPQARNEARQAVADVDDEAVRLKSAVKSRDGFFTTHCISPYSRYIARWCARRGLTPNQVTTASLLTALIAAACAATGTRGGFVAAGVLLIASFVLDCTDGQLARYSLQYSTLGAWLDATFDRAKEYAYYAGLALGAARGGDDVWALALGAMVLQTCRHVVDFSFNEANHDATALSEMSLASPTAALSDKLDSVGWTVWVRRMIVLPIGERWAMIAVLTAATTPRITFYALLIGCAFAATYTTAGRVLRSLTRKARRTDRAAAALADLADSGPLAEGFAEALRKPARGLPGFTAPAVALLGGLAAVLTAALTGFGGPWPIVAAVAYALTSGLAVARPLKGALDWLVPPFLRAAEYGMVLVLAARADVNGALPAAFGLVAAVAYHHYDTVYRIRGDAGAPPAWLVRSIGGHEGRTLLVTVLAALLTASQFTVALTALAVAVALLVLVESIRFWVAAHQGGAPAVHDEGETA</sequence>
<dbReference type="Pfam" id="PF01066">
    <property type="entry name" value="CDP-OH_P_transf"/>
    <property type="match status" value="1"/>
</dbReference>
<feature type="transmembrane region" description="Helical" evidence="3">
    <location>
        <begin position="457"/>
        <end position="475"/>
    </location>
</feature>
<keyword evidence="6" id="KW-1185">Reference proteome</keyword>
<evidence type="ECO:0000259" key="4">
    <source>
        <dbReference type="Pfam" id="PF19365"/>
    </source>
</evidence>
<dbReference type="InterPro" id="IPR045985">
    <property type="entry name" value="DUF5941"/>
</dbReference>
<dbReference type="GO" id="GO:0008654">
    <property type="term" value="P:phospholipid biosynthetic process"/>
    <property type="evidence" value="ECO:0007669"/>
    <property type="project" value="InterPro"/>
</dbReference>
<evidence type="ECO:0000256" key="3">
    <source>
        <dbReference type="SAM" id="Phobius"/>
    </source>
</evidence>
<proteinExistence type="inferred from homology"/>
<evidence type="ECO:0000256" key="1">
    <source>
        <dbReference type="ARBA" id="ARBA00022679"/>
    </source>
</evidence>
<feature type="transmembrane region" description="Helical" evidence="3">
    <location>
        <begin position="366"/>
        <end position="388"/>
    </location>
</feature>
<protein>
    <submittedName>
        <fullName evidence="5">Transferase</fullName>
    </submittedName>
</protein>
<dbReference type="PROSITE" id="PS00379">
    <property type="entry name" value="CDP_ALCOHOL_P_TRANSF"/>
    <property type="match status" value="1"/>
</dbReference>
<dbReference type="EMBL" id="POUC01000007">
    <property type="protein sequence ID" value="PNG23781.1"/>
    <property type="molecule type" value="Genomic_DNA"/>
</dbReference>
<keyword evidence="1 2" id="KW-0808">Transferase</keyword>
<keyword evidence="3" id="KW-0812">Transmembrane</keyword>
<comment type="similarity">
    <text evidence="2">Belongs to the CDP-alcohol phosphatidyltransferase class-I family.</text>
</comment>
<dbReference type="RefSeq" id="WP_102907295.1">
    <property type="nucleotide sequence ID" value="NZ_POUC01000007.1"/>
</dbReference>
<evidence type="ECO:0000313" key="6">
    <source>
        <dbReference type="Proteomes" id="UP000235943"/>
    </source>
</evidence>
<evidence type="ECO:0000313" key="5">
    <source>
        <dbReference type="EMBL" id="PNG23781.1"/>
    </source>
</evidence>
<evidence type="ECO:0000256" key="2">
    <source>
        <dbReference type="RuleBase" id="RU003750"/>
    </source>
</evidence>
<keyword evidence="3" id="KW-1133">Transmembrane helix</keyword>
<dbReference type="Proteomes" id="UP000235943">
    <property type="component" value="Unassembled WGS sequence"/>
</dbReference>
<comment type="caution">
    <text evidence="5">The sequence shown here is derived from an EMBL/GenBank/DDBJ whole genome shotgun (WGS) entry which is preliminary data.</text>
</comment>
<gene>
    <name evidence="5" type="ORF">C1J00_02035</name>
</gene>
<dbReference type="InterPro" id="IPR048254">
    <property type="entry name" value="CDP_ALCOHOL_P_TRANSF_CS"/>
</dbReference>
<feature type="domain" description="DUF5941" evidence="4">
    <location>
        <begin position="399"/>
        <end position="610"/>
    </location>
</feature>
<accession>A0A2N8TXQ1</accession>
<dbReference type="GO" id="GO:0016780">
    <property type="term" value="F:phosphotransferase activity, for other substituted phosphate groups"/>
    <property type="evidence" value="ECO:0007669"/>
    <property type="project" value="InterPro"/>
</dbReference>